<gene>
    <name evidence="1" type="primary">49</name>
    <name evidence="1" type="ORF">PBI_DRMANHATTAN_49</name>
</gene>
<evidence type="ECO:0000313" key="1">
    <source>
        <dbReference type="EMBL" id="AYN57769.1"/>
    </source>
</evidence>
<proteinExistence type="predicted"/>
<sequence>MNTFTLTTGETVELDAKWTHITECIGRDGEKHFMASKHRNEAAAAKFLAKEAARYGFTPVKVHAAN</sequence>
<dbReference type="EMBL" id="MH834610">
    <property type="protein sequence ID" value="AYN57769.1"/>
    <property type="molecule type" value="Genomic_DNA"/>
</dbReference>
<protein>
    <submittedName>
        <fullName evidence="1">Uncharacterized protein</fullName>
    </submittedName>
</protein>
<dbReference type="Proteomes" id="UP000266996">
    <property type="component" value="Segment"/>
</dbReference>
<dbReference type="KEGG" id="vg:55006616"/>
<reference evidence="2" key="1">
    <citation type="submission" date="2018-09" db="EMBL/GenBank/DDBJ databases">
        <authorList>
            <person name="Rimple P.A."/>
            <person name="Stoner T.H."/>
            <person name="Garlena R.A."/>
            <person name="Russell D.A."/>
            <person name="Pope W.H."/>
            <person name="Jacobs-Sera D."/>
            <person name="Hatfull G.F."/>
        </authorList>
    </citation>
    <scope>NUCLEOTIDE SEQUENCE [LARGE SCALE GENOMIC DNA]</scope>
</reference>
<dbReference type="GeneID" id="55006616"/>
<evidence type="ECO:0000313" key="2">
    <source>
        <dbReference type="Proteomes" id="UP000266996"/>
    </source>
</evidence>
<keyword evidence="2" id="KW-1185">Reference proteome</keyword>
<dbReference type="RefSeq" id="YP_009815392.1">
    <property type="nucleotide sequence ID" value="NC_048093.1"/>
</dbReference>
<accession>A0A3G2KFK8</accession>
<organism evidence="1 2">
    <name type="scientific">Arthrobacter phage DrManhattan</name>
    <dbReference type="NCBI Taxonomy" id="2419955"/>
    <lineage>
        <taxon>Viruses</taxon>
        <taxon>Duplodnaviria</taxon>
        <taxon>Heunggongvirae</taxon>
        <taxon>Uroviricota</taxon>
        <taxon>Caudoviricetes</taxon>
        <taxon>Casidaviridae</taxon>
        <taxon>Manhattanvirus</taxon>
        <taxon>Manhattanvirus drmanhattan</taxon>
    </lineage>
</organism>
<name>A0A3G2KFK8_9CAUD</name>